<organism evidence="2 3">
    <name type="scientific">Gordonia malaquae NBRC 108250</name>
    <dbReference type="NCBI Taxonomy" id="1223542"/>
    <lineage>
        <taxon>Bacteria</taxon>
        <taxon>Bacillati</taxon>
        <taxon>Actinomycetota</taxon>
        <taxon>Actinomycetes</taxon>
        <taxon>Mycobacteriales</taxon>
        <taxon>Gordoniaceae</taxon>
        <taxon>Gordonia</taxon>
    </lineage>
</organism>
<dbReference type="RefSeq" id="WP_008376326.1">
    <property type="nucleotide sequence ID" value="NZ_BAOP01000003.1"/>
</dbReference>
<name>M3USV6_GORML</name>
<feature type="domain" description="Nitroreductase" evidence="1">
    <location>
        <begin position="21"/>
        <end position="187"/>
    </location>
</feature>
<dbReference type="SUPFAM" id="SSF55469">
    <property type="entry name" value="FMN-dependent nitroreductase-like"/>
    <property type="match status" value="1"/>
</dbReference>
<dbReference type="GO" id="GO:0016491">
    <property type="term" value="F:oxidoreductase activity"/>
    <property type="evidence" value="ECO:0007669"/>
    <property type="project" value="InterPro"/>
</dbReference>
<dbReference type="InterPro" id="IPR000415">
    <property type="entry name" value="Nitroreductase-like"/>
</dbReference>
<dbReference type="OrthoDB" id="9773807at2"/>
<dbReference type="NCBIfam" id="TIGR02476">
    <property type="entry name" value="BluB"/>
    <property type="match status" value="1"/>
</dbReference>
<dbReference type="Proteomes" id="UP000035009">
    <property type="component" value="Unassembled WGS sequence"/>
</dbReference>
<dbReference type="InterPro" id="IPR050627">
    <property type="entry name" value="Nitroreductase/BluB"/>
</dbReference>
<dbReference type="eggNOG" id="COG0778">
    <property type="taxonomic scope" value="Bacteria"/>
</dbReference>
<comment type="caution">
    <text evidence="2">The sequence shown here is derived from an EMBL/GenBank/DDBJ whole genome shotgun (WGS) entry which is preliminary data.</text>
</comment>
<dbReference type="InterPro" id="IPR012825">
    <property type="entry name" value="BluB"/>
</dbReference>
<evidence type="ECO:0000313" key="3">
    <source>
        <dbReference type="Proteomes" id="UP000035009"/>
    </source>
</evidence>
<evidence type="ECO:0000313" key="2">
    <source>
        <dbReference type="EMBL" id="GAC78362.1"/>
    </source>
</evidence>
<gene>
    <name evidence="2" type="ORF">GM1_003_01000</name>
</gene>
<sequence length="215" mass="23757">MGTNKDGTFSAEFVDELDELLRWRRDVRRFRPDPLADGVLDEILASAELSPSVGNSQPWRWVQVVSDAPRAAVKANFERCNAEALDGYRGEKAKMYTGLKLAGLDDAPVHLAVFCVPEPDQGAGLGRRTMPQTLEYSVVTAISTLWLAARARGVGVGWVSIVEPDAVARALDVPGDWILVGYLCVGYPETLEQTPELERLGWQARTSPEVRYEVR</sequence>
<keyword evidence="3" id="KW-1185">Reference proteome</keyword>
<dbReference type="Gene3D" id="3.40.109.10">
    <property type="entry name" value="NADH Oxidase"/>
    <property type="match status" value="1"/>
</dbReference>
<protein>
    <submittedName>
        <fullName evidence="2">Putative oxidoreductase</fullName>
    </submittedName>
</protein>
<accession>M3USV6</accession>
<reference evidence="2 3" key="1">
    <citation type="submission" date="2013-02" db="EMBL/GenBank/DDBJ databases">
        <title>Whole genome shotgun sequence of Gordonia malaquae NBRC 108250.</title>
        <authorList>
            <person name="Yoshida I."/>
            <person name="Hosoyama A."/>
            <person name="Tsuchikane K."/>
            <person name="Ando Y."/>
            <person name="Baba S."/>
            <person name="Ohji S."/>
            <person name="Hamada M."/>
            <person name="Tamura T."/>
            <person name="Yamazoe A."/>
            <person name="Yamazaki S."/>
            <person name="Fujita N."/>
        </authorList>
    </citation>
    <scope>NUCLEOTIDE SEQUENCE [LARGE SCALE GENOMIC DNA]</scope>
    <source>
        <strain evidence="2 3">NBRC 108250</strain>
    </source>
</reference>
<dbReference type="STRING" id="410332.SAMN04488550_2345"/>
<proteinExistence type="predicted"/>
<evidence type="ECO:0000259" key="1">
    <source>
        <dbReference type="Pfam" id="PF00881"/>
    </source>
</evidence>
<dbReference type="InterPro" id="IPR029479">
    <property type="entry name" value="Nitroreductase"/>
</dbReference>
<dbReference type="Pfam" id="PF00881">
    <property type="entry name" value="Nitroreductase"/>
    <property type="match status" value="1"/>
</dbReference>
<dbReference type="PANTHER" id="PTHR23026">
    <property type="entry name" value="NADPH NITROREDUCTASE"/>
    <property type="match status" value="1"/>
</dbReference>
<dbReference type="EMBL" id="BAOP01000003">
    <property type="protein sequence ID" value="GAC78362.1"/>
    <property type="molecule type" value="Genomic_DNA"/>
</dbReference>
<dbReference type="PANTHER" id="PTHR23026:SF123">
    <property type="entry name" value="NAD(P)H NITROREDUCTASE RV3131-RELATED"/>
    <property type="match status" value="1"/>
</dbReference>
<dbReference type="AlphaFoldDB" id="M3USV6"/>